<dbReference type="GO" id="GO:0051301">
    <property type="term" value="P:cell division"/>
    <property type="evidence" value="ECO:0007669"/>
    <property type="project" value="UniProtKB-KW"/>
</dbReference>
<reference evidence="12" key="1">
    <citation type="submission" date="2017-09" db="EMBL/GenBank/DDBJ databases">
        <title>Depth-based differentiation of microbial function through sediment-hosted aquifers and enrichment of novel symbionts in the deep terrestrial subsurface.</title>
        <authorList>
            <person name="Probst A.J."/>
            <person name="Ladd B."/>
            <person name="Jarett J.K."/>
            <person name="Geller-Mcgrath D.E."/>
            <person name="Sieber C.M.K."/>
            <person name="Emerson J.B."/>
            <person name="Anantharaman K."/>
            <person name="Thomas B.C."/>
            <person name="Malmstrom R."/>
            <person name="Stieglmeier M."/>
            <person name="Klingl A."/>
            <person name="Woyke T."/>
            <person name="Ryan C.M."/>
            <person name="Banfield J.F."/>
        </authorList>
    </citation>
    <scope>NUCLEOTIDE SEQUENCE [LARGE SCALE GENOMIC DNA]</scope>
</reference>
<name>A0A2M7XH86_9BACT</name>
<dbReference type="InterPro" id="IPR036565">
    <property type="entry name" value="Mur-like_cat_sf"/>
</dbReference>
<evidence type="ECO:0000256" key="5">
    <source>
        <dbReference type="ARBA" id="ARBA00022741"/>
    </source>
</evidence>
<evidence type="ECO:0000256" key="6">
    <source>
        <dbReference type="ARBA" id="ARBA00022840"/>
    </source>
</evidence>
<protein>
    <recommendedName>
        <fullName evidence="7 8">UDP-N-acetylmuramoylalanine--D-glutamate ligase</fullName>
        <ecNumber evidence="7 8">6.3.2.9</ecNumber>
    </recommendedName>
    <alternativeName>
        <fullName evidence="7">D-glutamic acid-adding enzyme</fullName>
    </alternativeName>
    <alternativeName>
        <fullName evidence="7">UDP-N-acetylmuramoyl-L-alanyl-D-glutamate synthetase</fullName>
    </alternativeName>
</protein>
<dbReference type="Gene3D" id="3.40.50.720">
    <property type="entry name" value="NAD(P)-binding Rossmann-like Domain"/>
    <property type="match status" value="1"/>
</dbReference>
<evidence type="ECO:0000256" key="2">
    <source>
        <dbReference type="ARBA" id="ARBA00004752"/>
    </source>
</evidence>
<dbReference type="Proteomes" id="UP000229749">
    <property type="component" value="Unassembled WGS sequence"/>
</dbReference>
<dbReference type="InterPro" id="IPR004101">
    <property type="entry name" value="Mur_ligase_C"/>
</dbReference>
<comment type="catalytic activity">
    <reaction evidence="7 8">
        <text>UDP-N-acetyl-alpha-D-muramoyl-L-alanine + D-glutamate + ATP = UDP-N-acetyl-alpha-D-muramoyl-L-alanyl-D-glutamate + ADP + phosphate + H(+)</text>
        <dbReference type="Rhea" id="RHEA:16429"/>
        <dbReference type="ChEBI" id="CHEBI:15378"/>
        <dbReference type="ChEBI" id="CHEBI:29986"/>
        <dbReference type="ChEBI" id="CHEBI:30616"/>
        <dbReference type="ChEBI" id="CHEBI:43474"/>
        <dbReference type="ChEBI" id="CHEBI:83898"/>
        <dbReference type="ChEBI" id="CHEBI:83900"/>
        <dbReference type="ChEBI" id="CHEBI:456216"/>
        <dbReference type="EC" id="6.3.2.9"/>
    </reaction>
</comment>
<dbReference type="GO" id="GO:0008360">
    <property type="term" value="P:regulation of cell shape"/>
    <property type="evidence" value="ECO:0007669"/>
    <property type="project" value="UniProtKB-KW"/>
</dbReference>
<feature type="domain" description="Mur ligase C-terminal" evidence="9">
    <location>
        <begin position="345"/>
        <end position="459"/>
    </location>
</feature>
<evidence type="ECO:0000259" key="9">
    <source>
        <dbReference type="Pfam" id="PF02875"/>
    </source>
</evidence>
<evidence type="ECO:0000313" key="11">
    <source>
        <dbReference type="EMBL" id="PJA47234.1"/>
    </source>
</evidence>
<dbReference type="InterPro" id="IPR005762">
    <property type="entry name" value="MurD"/>
</dbReference>
<comment type="caution">
    <text evidence="11">The sequence shown here is derived from an EMBL/GenBank/DDBJ whole genome shotgun (WGS) entry which is preliminary data.</text>
</comment>
<keyword evidence="7 8" id="KW-0132">Cell division</keyword>
<keyword evidence="6 7" id="KW-0067">ATP-binding</keyword>
<keyword evidence="7 8" id="KW-0131">Cell cycle</keyword>
<evidence type="ECO:0000256" key="3">
    <source>
        <dbReference type="ARBA" id="ARBA00022490"/>
    </source>
</evidence>
<dbReference type="Pfam" id="PF02875">
    <property type="entry name" value="Mur_ligase_C"/>
    <property type="match status" value="1"/>
</dbReference>
<comment type="subcellular location">
    <subcellularLocation>
        <location evidence="1 7 8">Cytoplasm</location>
    </subcellularLocation>
</comment>
<dbReference type="EC" id="6.3.2.9" evidence="7 8"/>
<keyword evidence="7 8" id="KW-0573">Peptidoglycan synthesis</keyword>
<keyword evidence="7 8" id="KW-0961">Cell wall biogenesis/degradation</keyword>
<dbReference type="Gene3D" id="3.40.1190.10">
    <property type="entry name" value="Mur-like, catalytic domain"/>
    <property type="match status" value="1"/>
</dbReference>
<dbReference type="PANTHER" id="PTHR43692">
    <property type="entry name" value="UDP-N-ACETYLMURAMOYLALANINE--D-GLUTAMATE LIGASE"/>
    <property type="match status" value="1"/>
</dbReference>
<comment type="function">
    <text evidence="7 8">Cell wall formation. Catalyzes the addition of glutamate to the nucleotide precursor UDP-N-acetylmuramoyl-L-alanine (UMA).</text>
</comment>
<keyword evidence="4 7" id="KW-0436">Ligase</keyword>
<keyword evidence="7 8" id="KW-0133">Cell shape</keyword>
<dbReference type="GO" id="GO:0005524">
    <property type="term" value="F:ATP binding"/>
    <property type="evidence" value="ECO:0007669"/>
    <property type="project" value="UniProtKB-UniRule"/>
</dbReference>
<dbReference type="PANTHER" id="PTHR43692:SF1">
    <property type="entry name" value="UDP-N-ACETYLMURAMOYLALANINE--D-GLUTAMATE LIGASE"/>
    <property type="match status" value="1"/>
</dbReference>
<evidence type="ECO:0000256" key="8">
    <source>
        <dbReference type="RuleBase" id="RU003664"/>
    </source>
</evidence>
<evidence type="ECO:0000256" key="4">
    <source>
        <dbReference type="ARBA" id="ARBA00022598"/>
    </source>
</evidence>
<evidence type="ECO:0000259" key="10">
    <source>
        <dbReference type="Pfam" id="PF08245"/>
    </source>
</evidence>
<organism evidence="11 12">
    <name type="scientific">Candidatus Uhrbacteria bacterium CG_4_9_14_3_um_filter_36_7</name>
    <dbReference type="NCBI Taxonomy" id="1975033"/>
    <lineage>
        <taxon>Bacteria</taxon>
        <taxon>Candidatus Uhriibacteriota</taxon>
    </lineage>
</organism>
<keyword evidence="3 7" id="KW-0963">Cytoplasm</keyword>
<accession>A0A2M7XH86</accession>
<dbReference type="EMBL" id="PFWS01000038">
    <property type="protein sequence ID" value="PJA47234.1"/>
    <property type="molecule type" value="Genomic_DNA"/>
</dbReference>
<evidence type="ECO:0000256" key="1">
    <source>
        <dbReference type="ARBA" id="ARBA00004496"/>
    </source>
</evidence>
<feature type="binding site" evidence="7">
    <location>
        <begin position="141"/>
        <end position="147"/>
    </location>
    <ligand>
        <name>ATP</name>
        <dbReference type="ChEBI" id="CHEBI:30616"/>
    </ligand>
</feature>
<dbReference type="AlphaFoldDB" id="A0A2M7XH86"/>
<keyword evidence="5 7" id="KW-0547">Nucleotide-binding</keyword>
<dbReference type="Gene3D" id="3.90.190.20">
    <property type="entry name" value="Mur ligase, C-terminal domain"/>
    <property type="match status" value="1"/>
</dbReference>
<dbReference type="Pfam" id="PF08245">
    <property type="entry name" value="Mur_ligase_M"/>
    <property type="match status" value="1"/>
</dbReference>
<feature type="domain" description="Mur ligase central" evidence="10">
    <location>
        <begin position="139"/>
        <end position="322"/>
    </location>
</feature>
<dbReference type="GO" id="GO:0071555">
    <property type="term" value="P:cell wall organization"/>
    <property type="evidence" value="ECO:0007669"/>
    <property type="project" value="UniProtKB-KW"/>
</dbReference>
<dbReference type="InterPro" id="IPR036615">
    <property type="entry name" value="Mur_ligase_C_dom_sf"/>
</dbReference>
<comment type="similarity">
    <text evidence="7">Belongs to the MurCDEF family.</text>
</comment>
<evidence type="ECO:0000313" key="12">
    <source>
        <dbReference type="Proteomes" id="UP000229749"/>
    </source>
</evidence>
<sequence length="486" mass="54272">MPISADQIENFEGAVVTVMGLGRYKQGSGIGAAKWLLRHGSQLVITDLKNKDELKESIDEIMGWYEIYRSTYTDREIYQPIFVLGEHHEEDFTDVDLVMQNPGVPRESHFVQLAKAHGVSVESDISLFFRLYKYPIYAVTGTRGKSTTTALIGEMLKTLHPKTVVAGNITISPLEFLDDLLTENQPVPVILELSSWLIESLENIRRGPEIGVLTNIYEDHLNRYGSMEAYIASKMSMFDFQTKEQKAVVNLDHPIVKTLHEKIHSQIYPFSKTFIPEIDGCFIEDNHLVVRYQGKEESILPLNEIRLQGNHNYENSLAAVMVCVLAGVSFEGIRTALRTFSGLAGRQEELGDIDGVFYINDTTATSPDGLLAALDRFGPNGKIILIAGGASKNLSFDTVAEAVSRLCKFVVLLDGEGSVAFEKSLNSQLPITWAKSMQEAVQLARAQAQKGDIILLSPATASFGLFKNEYDRGQQFVEEVNRWRKK</sequence>
<dbReference type="UniPathway" id="UPA00219"/>
<proteinExistence type="inferred from homology"/>
<dbReference type="SUPFAM" id="SSF51984">
    <property type="entry name" value="MurCD N-terminal domain"/>
    <property type="match status" value="1"/>
</dbReference>
<comment type="pathway">
    <text evidence="2 7 8">Cell wall biogenesis; peptidoglycan biosynthesis.</text>
</comment>
<dbReference type="NCBIfam" id="TIGR01087">
    <property type="entry name" value="murD"/>
    <property type="match status" value="1"/>
</dbReference>
<evidence type="ECO:0000256" key="7">
    <source>
        <dbReference type="HAMAP-Rule" id="MF_00639"/>
    </source>
</evidence>
<dbReference type="SUPFAM" id="SSF53623">
    <property type="entry name" value="MurD-like peptide ligases, catalytic domain"/>
    <property type="match status" value="1"/>
</dbReference>
<dbReference type="InterPro" id="IPR013221">
    <property type="entry name" value="Mur_ligase_cen"/>
</dbReference>
<gene>
    <name evidence="7 11" type="primary">murD</name>
    <name evidence="11" type="ORF">CO172_02475</name>
</gene>
<dbReference type="GO" id="GO:0005737">
    <property type="term" value="C:cytoplasm"/>
    <property type="evidence" value="ECO:0007669"/>
    <property type="project" value="UniProtKB-SubCell"/>
</dbReference>
<dbReference type="GO" id="GO:0008764">
    <property type="term" value="F:UDP-N-acetylmuramoylalanine-D-glutamate ligase activity"/>
    <property type="evidence" value="ECO:0007669"/>
    <property type="project" value="UniProtKB-UniRule"/>
</dbReference>
<dbReference type="HAMAP" id="MF_00639">
    <property type="entry name" value="MurD"/>
    <property type="match status" value="1"/>
</dbReference>
<dbReference type="GO" id="GO:0009252">
    <property type="term" value="P:peptidoglycan biosynthetic process"/>
    <property type="evidence" value="ECO:0007669"/>
    <property type="project" value="UniProtKB-UniRule"/>
</dbReference>
<dbReference type="SUPFAM" id="SSF53244">
    <property type="entry name" value="MurD-like peptide ligases, peptide-binding domain"/>
    <property type="match status" value="1"/>
</dbReference>